<proteinExistence type="predicted"/>
<evidence type="ECO:0000256" key="5">
    <source>
        <dbReference type="ARBA" id="ARBA00023244"/>
    </source>
</evidence>
<dbReference type="InterPro" id="IPR028161">
    <property type="entry name" value="Met8-like"/>
</dbReference>
<dbReference type="EMBL" id="QFNN01000036">
    <property type="protein sequence ID" value="PZO90097.1"/>
    <property type="molecule type" value="Genomic_DNA"/>
</dbReference>
<evidence type="ECO:0000256" key="1">
    <source>
        <dbReference type="ARBA" id="ARBA00005010"/>
    </source>
</evidence>
<evidence type="ECO:0000256" key="4">
    <source>
        <dbReference type="ARBA" id="ARBA00023027"/>
    </source>
</evidence>
<evidence type="ECO:0000256" key="2">
    <source>
        <dbReference type="ARBA" id="ARBA00012400"/>
    </source>
</evidence>
<comment type="caution">
    <text evidence="7">The sequence shown here is derived from an EMBL/GenBank/DDBJ whole genome shotgun (WGS) entry which is preliminary data.</text>
</comment>
<dbReference type="GO" id="GO:0043115">
    <property type="term" value="F:precorrin-2 dehydrogenase activity"/>
    <property type="evidence" value="ECO:0007669"/>
    <property type="project" value="UniProtKB-EC"/>
</dbReference>
<dbReference type="Pfam" id="PF13241">
    <property type="entry name" value="NAD_binding_7"/>
    <property type="match status" value="1"/>
</dbReference>
<dbReference type="SUPFAM" id="SSF51735">
    <property type="entry name" value="NAD(P)-binding Rossmann-fold domains"/>
    <property type="match status" value="1"/>
</dbReference>
<keyword evidence="5" id="KW-0627">Porphyrin biosynthesis</keyword>
<evidence type="ECO:0000256" key="3">
    <source>
        <dbReference type="ARBA" id="ARBA00023002"/>
    </source>
</evidence>
<dbReference type="UniPathway" id="UPA00262">
    <property type="reaction ID" value="UER00222"/>
</dbReference>
<keyword evidence="3" id="KW-0560">Oxidoreductase</keyword>
<accession>A0A2W5AA75</accession>
<dbReference type="InterPro" id="IPR006367">
    <property type="entry name" value="Sirohaem_synthase_N"/>
</dbReference>
<dbReference type="GO" id="GO:0004325">
    <property type="term" value="F:ferrochelatase activity"/>
    <property type="evidence" value="ECO:0007669"/>
    <property type="project" value="InterPro"/>
</dbReference>
<keyword evidence="4" id="KW-0520">NAD</keyword>
<dbReference type="Proteomes" id="UP000249066">
    <property type="component" value="Unassembled WGS sequence"/>
</dbReference>
<dbReference type="InterPro" id="IPR036291">
    <property type="entry name" value="NAD(P)-bd_dom_sf"/>
</dbReference>
<sequence length="257" mass="26242">MYSLPIFVRLGGRPVILIGDGAAAAAKRRLLERTGATIVGEDDAAGLAIVACEDGVEAVADRLRARGVLVNVVDRPDLCDFTLPAIVDRDPVIVAIGTGGASAGLAKALRQRLEALLPASLGALADGLGGARAAIRAHWPDSAERRRAIDAALDPGGPLDPLGGRGDVETWLANAKAGEGGEAGDVVRMALASPDPDDLTLRQARLLGSADRLYHRPGVPAAILDRARADAARIACLSAPADPGAGLSLDISMEAAP</sequence>
<dbReference type="GO" id="GO:0019354">
    <property type="term" value="P:siroheme biosynthetic process"/>
    <property type="evidence" value="ECO:0007669"/>
    <property type="project" value="UniProtKB-UniPathway"/>
</dbReference>
<dbReference type="SUPFAM" id="SSF75615">
    <property type="entry name" value="Siroheme synthase middle domains-like"/>
    <property type="match status" value="1"/>
</dbReference>
<dbReference type="Gene3D" id="3.30.160.110">
    <property type="entry name" value="Siroheme synthase, domain 2"/>
    <property type="match status" value="1"/>
</dbReference>
<comment type="pathway">
    <text evidence="1">Porphyrin-containing compound metabolism; siroheme biosynthesis; sirohydrochlorin from precorrin-2: step 1/1.</text>
</comment>
<gene>
    <name evidence="7" type="ORF">DI623_07930</name>
</gene>
<dbReference type="NCBIfam" id="TIGR01470">
    <property type="entry name" value="cysG_Nterm"/>
    <property type="match status" value="1"/>
</dbReference>
<dbReference type="AlphaFoldDB" id="A0A2W5AA75"/>
<evidence type="ECO:0000256" key="6">
    <source>
        <dbReference type="ARBA" id="ARBA00047561"/>
    </source>
</evidence>
<comment type="catalytic activity">
    <reaction evidence="6">
        <text>precorrin-2 + NAD(+) = sirohydrochlorin + NADH + 2 H(+)</text>
        <dbReference type="Rhea" id="RHEA:15613"/>
        <dbReference type="ChEBI" id="CHEBI:15378"/>
        <dbReference type="ChEBI" id="CHEBI:57540"/>
        <dbReference type="ChEBI" id="CHEBI:57945"/>
        <dbReference type="ChEBI" id="CHEBI:58351"/>
        <dbReference type="ChEBI" id="CHEBI:58827"/>
        <dbReference type="EC" id="1.3.1.76"/>
    </reaction>
</comment>
<organism evidence="7 8">
    <name type="scientific">Sphingomonas sanxanigenens</name>
    <dbReference type="NCBI Taxonomy" id="397260"/>
    <lineage>
        <taxon>Bacteria</taxon>
        <taxon>Pseudomonadati</taxon>
        <taxon>Pseudomonadota</taxon>
        <taxon>Alphaproteobacteria</taxon>
        <taxon>Sphingomonadales</taxon>
        <taxon>Sphingomonadaceae</taxon>
        <taxon>Sphingomonas</taxon>
    </lineage>
</organism>
<reference evidence="7 8" key="1">
    <citation type="submission" date="2017-08" db="EMBL/GenBank/DDBJ databases">
        <title>Infants hospitalized years apart are colonized by the same room-sourced microbial strains.</title>
        <authorList>
            <person name="Brooks B."/>
            <person name="Olm M.R."/>
            <person name="Firek B.A."/>
            <person name="Baker R."/>
            <person name="Thomas B.C."/>
            <person name="Morowitz M.J."/>
            <person name="Banfield J.F."/>
        </authorList>
    </citation>
    <scope>NUCLEOTIDE SEQUENCE [LARGE SCALE GENOMIC DNA]</scope>
    <source>
        <strain evidence="7">S2_018_000_R2_101</strain>
    </source>
</reference>
<protein>
    <recommendedName>
        <fullName evidence="2">precorrin-2 dehydrogenase</fullName>
        <ecNumber evidence="2">1.3.1.76</ecNumber>
    </recommendedName>
</protein>
<evidence type="ECO:0000313" key="7">
    <source>
        <dbReference type="EMBL" id="PZO90097.1"/>
    </source>
</evidence>
<dbReference type="PANTHER" id="PTHR35330">
    <property type="entry name" value="SIROHEME BIOSYNTHESIS PROTEIN MET8"/>
    <property type="match status" value="1"/>
</dbReference>
<name>A0A2W5AA75_9SPHN</name>
<dbReference type="PANTHER" id="PTHR35330:SF1">
    <property type="entry name" value="SIROHEME BIOSYNTHESIS PROTEIN MET8"/>
    <property type="match status" value="1"/>
</dbReference>
<dbReference type="EC" id="1.3.1.76" evidence="2"/>
<evidence type="ECO:0000313" key="8">
    <source>
        <dbReference type="Proteomes" id="UP000249066"/>
    </source>
</evidence>